<dbReference type="Proteomes" id="UP000472270">
    <property type="component" value="Unassembled WGS sequence"/>
</dbReference>
<sequence>MQMILQSIFCCCLLATIAPGVDGAKHELERSVRLQRSKRDLSLAALTTLDNSQFVRPDDVKDNLRPHPSTDISIRTKRSQNSINQFKRAGCLLGNCMVHDLAHRFHGLIKLKIENAH</sequence>
<proteinExistence type="inferred from homology"/>
<dbReference type="AlphaFoldDB" id="A0A673LQG6"/>
<evidence type="ECO:0000313" key="7">
    <source>
        <dbReference type="Ensembl" id="ENSSRHP00000078918.1"/>
    </source>
</evidence>
<dbReference type="InterPro" id="IPR051665">
    <property type="entry name" value="Adrenomedullin-reg_peptide"/>
</dbReference>
<dbReference type="InterPro" id="IPR021116">
    <property type="entry name" value="Calcitonin/adrenomedullin"/>
</dbReference>
<name>A0A673LQG6_9TELE</name>
<dbReference type="GO" id="GO:0007189">
    <property type="term" value="P:adenylate cyclase-activating G protein-coupled receptor signaling pathway"/>
    <property type="evidence" value="ECO:0007669"/>
    <property type="project" value="TreeGrafter"/>
</dbReference>
<dbReference type="GO" id="GO:1990410">
    <property type="term" value="P:adrenomedullin receptor signaling pathway"/>
    <property type="evidence" value="ECO:0007669"/>
    <property type="project" value="TreeGrafter"/>
</dbReference>
<feature type="chain" id="PRO_5025637125" description="ProAM N-terminal 20 peptide" evidence="6">
    <location>
        <begin position="24"/>
        <end position="117"/>
    </location>
</feature>
<dbReference type="GO" id="GO:0005179">
    <property type="term" value="F:hormone activity"/>
    <property type="evidence" value="ECO:0007669"/>
    <property type="project" value="InterPro"/>
</dbReference>
<keyword evidence="8" id="KW-1185">Reference proteome</keyword>
<dbReference type="GO" id="GO:0010460">
    <property type="term" value="P:positive regulation of heart rate"/>
    <property type="evidence" value="ECO:0007669"/>
    <property type="project" value="TreeGrafter"/>
</dbReference>
<dbReference type="GO" id="GO:0031700">
    <property type="term" value="F:adrenomedullin receptor binding"/>
    <property type="evidence" value="ECO:0007669"/>
    <property type="project" value="TreeGrafter"/>
</dbReference>
<dbReference type="Ensembl" id="ENSSRHT00000081060.1">
    <property type="protein sequence ID" value="ENSSRHP00000078918.1"/>
    <property type="gene ID" value="ENSSRHG00000039146.1"/>
</dbReference>
<comment type="subcellular location">
    <subcellularLocation>
        <location evidence="1">Secreted</location>
    </subcellularLocation>
</comment>
<evidence type="ECO:0000256" key="6">
    <source>
        <dbReference type="SAM" id="SignalP"/>
    </source>
</evidence>
<evidence type="ECO:0000256" key="1">
    <source>
        <dbReference type="ARBA" id="ARBA00004613"/>
    </source>
</evidence>
<reference evidence="7" key="2">
    <citation type="submission" date="2025-09" db="UniProtKB">
        <authorList>
            <consortium name="Ensembl"/>
        </authorList>
    </citation>
    <scope>IDENTIFICATION</scope>
</reference>
<keyword evidence="5" id="KW-1015">Disulfide bond</keyword>
<reference evidence="7" key="1">
    <citation type="submission" date="2025-08" db="UniProtKB">
        <authorList>
            <consortium name="Ensembl"/>
        </authorList>
    </citation>
    <scope>IDENTIFICATION</scope>
</reference>
<dbReference type="Pfam" id="PF00214">
    <property type="entry name" value="Calc_CGRP_IAPP"/>
    <property type="match status" value="1"/>
</dbReference>
<evidence type="ECO:0008006" key="9">
    <source>
        <dbReference type="Google" id="ProtNLM"/>
    </source>
</evidence>
<feature type="signal peptide" evidence="6">
    <location>
        <begin position="1"/>
        <end position="23"/>
    </location>
</feature>
<evidence type="ECO:0000256" key="5">
    <source>
        <dbReference type="ARBA" id="ARBA00023157"/>
    </source>
</evidence>
<accession>A0A673LQG6</accession>
<dbReference type="GO" id="GO:0003073">
    <property type="term" value="P:regulation of systemic arterial blood pressure"/>
    <property type="evidence" value="ECO:0007669"/>
    <property type="project" value="TreeGrafter"/>
</dbReference>
<dbReference type="GO" id="GO:0005615">
    <property type="term" value="C:extracellular space"/>
    <property type="evidence" value="ECO:0007669"/>
    <property type="project" value="TreeGrafter"/>
</dbReference>
<dbReference type="PANTHER" id="PTHR23414:SF3">
    <property type="entry name" value="PRO-ADRENOMEDULLIN"/>
    <property type="match status" value="1"/>
</dbReference>
<evidence type="ECO:0000313" key="8">
    <source>
        <dbReference type="Proteomes" id="UP000472270"/>
    </source>
</evidence>
<organism evidence="7 8">
    <name type="scientific">Sinocyclocheilus rhinocerous</name>
    <dbReference type="NCBI Taxonomy" id="307959"/>
    <lineage>
        <taxon>Eukaryota</taxon>
        <taxon>Metazoa</taxon>
        <taxon>Chordata</taxon>
        <taxon>Craniata</taxon>
        <taxon>Vertebrata</taxon>
        <taxon>Euteleostomi</taxon>
        <taxon>Actinopterygii</taxon>
        <taxon>Neopterygii</taxon>
        <taxon>Teleostei</taxon>
        <taxon>Ostariophysi</taxon>
        <taxon>Cypriniformes</taxon>
        <taxon>Cyprinidae</taxon>
        <taxon>Cyprininae</taxon>
        <taxon>Sinocyclocheilus</taxon>
    </lineage>
</organism>
<keyword evidence="4 6" id="KW-0732">Signal</keyword>
<evidence type="ECO:0000256" key="3">
    <source>
        <dbReference type="ARBA" id="ARBA00022525"/>
    </source>
</evidence>
<protein>
    <recommendedName>
        <fullName evidence="9">ProAM N-terminal 20 peptide</fullName>
    </recommendedName>
</protein>
<keyword evidence="3" id="KW-0964">Secreted</keyword>
<dbReference type="PANTHER" id="PTHR23414">
    <property type="entry name" value="ADRENOMEDULLIN, ADM"/>
    <property type="match status" value="1"/>
</dbReference>
<evidence type="ECO:0000256" key="4">
    <source>
        <dbReference type="ARBA" id="ARBA00022729"/>
    </source>
</evidence>
<evidence type="ECO:0000256" key="2">
    <source>
        <dbReference type="ARBA" id="ARBA00010575"/>
    </source>
</evidence>
<comment type="similarity">
    <text evidence="2">Belongs to the adrenomedullin family.</text>
</comment>